<evidence type="ECO:0000313" key="9">
    <source>
        <dbReference type="Proteomes" id="UP000623509"/>
    </source>
</evidence>
<dbReference type="Pfam" id="PF01814">
    <property type="entry name" value="Hemerythrin"/>
    <property type="match status" value="1"/>
</dbReference>
<comment type="caution">
    <text evidence="7">The sequence shown here is derived from an EMBL/GenBank/DDBJ whole genome shotgun (WGS) entry which is preliminary data.</text>
</comment>
<dbReference type="Gene3D" id="1.20.120.50">
    <property type="entry name" value="Hemerythrin-like"/>
    <property type="match status" value="1"/>
</dbReference>
<dbReference type="PANTHER" id="PTHR37164">
    <property type="entry name" value="BACTERIOHEMERYTHRIN"/>
    <property type="match status" value="1"/>
</dbReference>
<evidence type="ECO:0000259" key="5">
    <source>
        <dbReference type="Pfam" id="PF01814"/>
    </source>
</evidence>
<dbReference type="RefSeq" id="WP_095523692.1">
    <property type="nucleotide sequence ID" value="NZ_MDUX01000009.1"/>
</dbReference>
<name>A0A272EV98_9RHOO</name>
<evidence type="ECO:0000256" key="1">
    <source>
        <dbReference type="ARBA" id="ARBA00010587"/>
    </source>
</evidence>
<proteinExistence type="inferred from homology"/>
<dbReference type="PROSITE" id="PS00550">
    <property type="entry name" value="HEMERYTHRINS"/>
    <property type="match status" value="1"/>
</dbReference>
<dbReference type="EMBL" id="MDUX01000009">
    <property type="protein sequence ID" value="KAF7600129.1"/>
    <property type="molecule type" value="Genomic_DNA"/>
</dbReference>
<protein>
    <submittedName>
        <fullName evidence="7">Hemerythrin</fullName>
    </submittedName>
</protein>
<keyword evidence="4" id="KW-0408">Iron</keyword>
<gene>
    <name evidence="6" type="ORF">BGI27_04340</name>
    <name evidence="7" type="ORF">CGU29_05215</name>
</gene>
<dbReference type="GO" id="GO:0046872">
    <property type="term" value="F:metal ion binding"/>
    <property type="evidence" value="ECO:0007669"/>
    <property type="project" value="UniProtKB-KW"/>
</dbReference>
<reference evidence="6 9" key="1">
    <citation type="submission" date="2016-08" db="EMBL/GenBank/DDBJ databases">
        <title>Candidatus Dactylopiibacterium carminicum genome sequence.</title>
        <authorList>
            <person name="Ramirez-Puebla S.T."/>
            <person name="Ormeno-Orrillo E."/>
            <person name="Vera-Ponce De Leon A."/>
            <person name="Luis L."/>
            <person name="Sanchez-Flores A."/>
            <person name="Monica R."/>
            <person name="Martinez-Romero E."/>
        </authorList>
    </citation>
    <scope>NUCLEOTIDE SEQUENCE [LARGE SCALE GENOMIC DNA]</scope>
    <source>
        <strain evidence="6">END1</strain>
    </source>
</reference>
<dbReference type="InterPro" id="IPR016131">
    <property type="entry name" value="Haemerythrin_Fe_BS"/>
</dbReference>
<dbReference type="EMBL" id="NMRN01000010">
    <property type="protein sequence ID" value="PAS94041.1"/>
    <property type="molecule type" value="Genomic_DNA"/>
</dbReference>
<evidence type="ECO:0000313" key="6">
    <source>
        <dbReference type="EMBL" id="KAF7600129.1"/>
    </source>
</evidence>
<dbReference type="SUPFAM" id="SSF47188">
    <property type="entry name" value="Hemerythrin-like"/>
    <property type="match status" value="1"/>
</dbReference>
<comment type="similarity">
    <text evidence="1">Belongs to the hemerythrin family.</text>
</comment>
<reference evidence="7 8" key="2">
    <citation type="submission" date="2017-07" db="EMBL/GenBank/DDBJ databases">
        <title>Candidatus Dactylopiibacterium carminicum, a nitrogen-fixing symbiont of the cochineal insect Dactylopius coccus and Dactylopius opuntiae (Hemiptera: Coccoidea: Dactylopiidae).</title>
        <authorList>
            <person name="Vera A."/>
        </authorList>
    </citation>
    <scope>NUCLEOTIDE SEQUENCE [LARGE SCALE GENOMIC DNA]</scope>
    <source>
        <strain evidence="7 8">NFDCM</strain>
    </source>
</reference>
<accession>A0A272EV98</accession>
<keyword evidence="2" id="KW-0561">Oxygen transport</keyword>
<dbReference type="OrthoDB" id="5296936at2"/>
<dbReference type="AlphaFoldDB" id="A0A272EV98"/>
<dbReference type="GO" id="GO:0005344">
    <property type="term" value="F:oxygen carrier activity"/>
    <property type="evidence" value="ECO:0007669"/>
    <property type="project" value="UniProtKB-KW"/>
</dbReference>
<dbReference type="NCBIfam" id="TIGR02481">
    <property type="entry name" value="hemeryth_dom"/>
    <property type="match status" value="1"/>
</dbReference>
<evidence type="ECO:0000256" key="4">
    <source>
        <dbReference type="ARBA" id="ARBA00023004"/>
    </source>
</evidence>
<dbReference type="InterPro" id="IPR012312">
    <property type="entry name" value="Hemerythrin-like"/>
</dbReference>
<organism evidence="7 8">
    <name type="scientific">Candidatus Dactylopiibacterium carminicum</name>
    <dbReference type="NCBI Taxonomy" id="857335"/>
    <lineage>
        <taxon>Bacteria</taxon>
        <taxon>Pseudomonadati</taxon>
        <taxon>Pseudomonadota</taxon>
        <taxon>Betaproteobacteria</taxon>
        <taxon>Rhodocyclales</taxon>
        <taxon>Rhodocyclaceae</taxon>
        <taxon>Candidatus Dactylopiibacterium</taxon>
    </lineage>
</organism>
<feature type="domain" description="Hemerythrin-like" evidence="5">
    <location>
        <begin position="13"/>
        <end position="120"/>
    </location>
</feature>
<keyword evidence="2" id="KW-0813">Transport</keyword>
<evidence type="ECO:0000313" key="7">
    <source>
        <dbReference type="EMBL" id="PAS94041.1"/>
    </source>
</evidence>
<dbReference type="InterPro" id="IPR035938">
    <property type="entry name" value="Hemerythrin-like_sf"/>
</dbReference>
<dbReference type="PANTHER" id="PTHR37164:SF1">
    <property type="entry name" value="BACTERIOHEMERYTHRIN"/>
    <property type="match status" value="1"/>
</dbReference>
<keyword evidence="9" id="KW-1185">Reference proteome</keyword>
<keyword evidence="3" id="KW-0479">Metal-binding</keyword>
<evidence type="ECO:0000313" key="8">
    <source>
        <dbReference type="Proteomes" id="UP000216107"/>
    </source>
</evidence>
<dbReference type="InterPro" id="IPR050669">
    <property type="entry name" value="Hemerythrin"/>
</dbReference>
<evidence type="ECO:0000256" key="2">
    <source>
        <dbReference type="ARBA" id="ARBA00022621"/>
    </source>
</evidence>
<dbReference type="CDD" id="cd12107">
    <property type="entry name" value="Hemerythrin"/>
    <property type="match status" value="1"/>
</dbReference>
<dbReference type="Proteomes" id="UP000216107">
    <property type="component" value="Unassembled WGS sequence"/>
</dbReference>
<dbReference type="Proteomes" id="UP000623509">
    <property type="component" value="Unassembled WGS sequence"/>
</dbReference>
<dbReference type="NCBIfam" id="NF033749">
    <property type="entry name" value="bact_hemeryth"/>
    <property type="match status" value="1"/>
</dbReference>
<sequence>MAFFVWSDDLATGDARIDNDHQQLVQLVNDLYDAMKGGKGNDVLKKTLDELIRYTASHFRREESLMAQITYADTAVHKAEHERLVKEVLDLQKRFESGSATLSITVFNFLSDWLRKHIKECDVKLGLALKQRGRAA</sequence>
<dbReference type="InterPro" id="IPR012827">
    <property type="entry name" value="Hemerythrin_metal-bd"/>
</dbReference>
<evidence type="ECO:0000256" key="3">
    <source>
        <dbReference type="ARBA" id="ARBA00022723"/>
    </source>
</evidence>